<dbReference type="EMBL" id="JAOPJF010000104">
    <property type="protein sequence ID" value="KAK1139582.1"/>
    <property type="molecule type" value="Genomic_DNA"/>
</dbReference>
<dbReference type="Proteomes" id="UP001177260">
    <property type="component" value="Unassembled WGS sequence"/>
</dbReference>
<proteinExistence type="predicted"/>
<sequence length="194" mass="20015">MARLNLSILAACLSLSALTSALPTKRFDPMADGNLNPASIAEMSLRSTVDFFDDMEKMWKEDQAEKNKQTGAATAESAGAVTSAVPMVPMPPTPSEEAAPSQQSHAPVEINKTSKGETSETYNDGQEAQSAPAPAPSRAMSEPQAEEKPTATTPQASSSASAAASPSGSVHEVKDNIFSKIPVVGKILSGGGIA</sequence>
<protein>
    <submittedName>
        <fullName evidence="1">Uncharacterized protein</fullName>
    </submittedName>
</protein>
<keyword evidence="2" id="KW-1185">Reference proteome</keyword>
<comment type="caution">
    <text evidence="1">The sequence shown here is derived from an EMBL/GenBank/DDBJ whole genome shotgun (WGS) entry which is preliminary data.</text>
</comment>
<name>A0ACC3AQX5_9EURO</name>
<accession>A0ACC3AQX5</accession>
<gene>
    <name evidence="1" type="ORF">N8T08_000655</name>
</gene>
<reference evidence="1 2" key="1">
    <citation type="journal article" date="2023" name="ACS Omega">
        <title>Identification of the Neoaspergillic Acid Biosynthesis Gene Cluster by Establishing an In Vitro CRISPR-Ribonucleoprotein Genetic System in Aspergillus melleus.</title>
        <authorList>
            <person name="Yuan B."/>
            <person name="Grau M.F."/>
            <person name="Murata R.M."/>
            <person name="Torok T."/>
            <person name="Venkateswaran K."/>
            <person name="Stajich J.E."/>
            <person name="Wang C.C.C."/>
        </authorList>
    </citation>
    <scope>NUCLEOTIDE SEQUENCE [LARGE SCALE GENOMIC DNA]</scope>
    <source>
        <strain evidence="1 2">IMV 1140</strain>
    </source>
</reference>
<evidence type="ECO:0000313" key="1">
    <source>
        <dbReference type="EMBL" id="KAK1139582.1"/>
    </source>
</evidence>
<evidence type="ECO:0000313" key="2">
    <source>
        <dbReference type="Proteomes" id="UP001177260"/>
    </source>
</evidence>
<organism evidence="1 2">
    <name type="scientific">Aspergillus melleus</name>
    <dbReference type="NCBI Taxonomy" id="138277"/>
    <lineage>
        <taxon>Eukaryota</taxon>
        <taxon>Fungi</taxon>
        <taxon>Dikarya</taxon>
        <taxon>Ascomycota</taxon>
        <taxon>Pezizomycotina</taxon>
        <taxon>Eurotiomycetes</taxon>
        <taxon>Eurotiomycetidae</taxon>
        <taxon>Eurotiales</taxon>
        <taxon>Aspergillaceae</taxon>
        <taxon>Aspergillus</taxon>
        <taxon>Aspergillus subgen. Circumdati</taxon>
    </lineage>
</organism>